<name>A0A0X8X4K1_9SPHI</name>
<dbReference type="OrthoDB" id="1365620at2"/>
<dbReference type="EMBL" id="AP017313">
    <property type="protein sequence ID" value="BAU53469.1"/>
    <property type="molecule type" value="Genomic_DNA"/>
</dbReference>
<dbReference type="AlphaFoldDB" id="A0A0X8X4K1"/>
<protein>
    <submittedName>
        <fullName evidence="1">Uncharacterized protein</fullName>
    </submittedName>
</protein>
<proteinExistence type="predicted"/>
<sequence length="74" mass="8705">MTKEVIIQKTVRTLKSLPAEKAEEISDFAEYVFKKHEENMLKNGIESLIEQSQAFQFLNDEEDLYSVEDIKEKH</sequence>
<accession>A0A0X8X4K1</accession>
<evidence type="ECO:0000313" key="1">
    <source>
        <dbReference type="EMBL" id="BAU53469.1"/>
    </source>
</evidence>
<evidence type="ECO:0000313" key="2">
    <source>
        <dbReference type="Proteomes" id="UP000218263"/>
    </source>
</evidence>
<gene>
    <name evidence="1" type="ORF">MgSA37_01637</name>
</gene>
<keyword evidence="2" id="KW-1185">Reference proteome</keyword>
<dbReference type="KEGG" id="mgot:MgSA37_01637"/>
<dbReference type="Proteomes" id="UP000218263">
    <property type="component" value="Chromosome"/>
</dbReference>
<organism evidence="1 2">
    <name type="scientific">Mucilaginibacter gotjawali</name>
    <dbReference type="NCBI Taxonomy" id="1550579"/>
    <lineage>
        <taxon>Bacteria</taxon>
        <taxon>Pseudomonadati</taxon>
        <taxon>Bacteroidota</taxon>
        <taxon>Sphingobacteriia</taxon>
        <taxon>Sphingobacteriales</taxon>
        <taxon>Sphingobacteriaceae</taxon>
        <taxon>Mucilaginibacter</taxon>
    </lineage>
</organism>
<reference evidence="1 2" key="1">
    <citation type="submission" date="2015-12" db="EMBL/GenBank/DDBJ databases">
        <title>Genome sequence of Mucilaginibacter gotjawali.</title>
        <authorList>
            <person name="Lee J.S."/>
            <person name="Lee K.C."/>
            <person name="Kim K.K."/>
            <person name="Lee B.W."/>
        </authorList>
    </citation>
    <scope>NUCLEOTIDE SEQUENCE [LARGE SCALE GENOMIC DNA]</scope>
    <source>
        <strain evidence="1 2">SA3-7</strain>
    </source>
</reference>
<dbReference type="RefSeq" id="WP_096351049.1">
    <property type="nucleotide sequence ID" value="NZ_AP017313.1"/>
</dbReference>